<reference evidence="3 4" key="1">
    <citation type="submission" date="2023-07" db="EMBL/GenBank/DDBJ databases">
        <title>Sorghum-associated microbial communities from plants grown in Nebraska, USA.</title>
        <authorList>
            <person name="Schachtman D."/>
        </authorList>
    </citation>
    <scope>NUCLEOTIDE SEQUENCE [LARGE SCALE GENOMIC DNA]</scope>
    <source>
        <strain evidence="3 4">CC482</strain>
    </source>
</reference>
<name>A0ABT9U5W8_PAEHA</name>
<dbReference type="SUPFAM" id="SSF50952">
    <property type="entry name" value="Soluble quinoprotein glucose dehydrogenase"/>
    <property type="match status" value="1"/>
</dbReference>
<protein>
    <submittedName>
        <fullName evidence="3">Glucose/arabinose dehydrogenase</fullName>
    </submittedName>
</protein>
<dbReference type="InterPro" id="IPR012938">
    <property type="entry name" value="Glc/Sorbosone_DH"/>
</dbReference>
<dbReference type="EMBL" id="JAUSSU010000009">
    <property type="protein sequence ID" value="MDQ0115040.1"/>
    <property type="molecule type" value="Genomic_DNA"/>
</dbReference>
<dbReference type="PANTHER" id="PTHR19328">
    <property type="entry name" value="HEDGEHOG-INTERACTING PROTEIN"/>
    <property type="match status" value="1"/>
</dbReference>
<feature type="signal peptide" evidence="1">
    <location>
        <begin position="1"/>
        <end position="21"/>
    </location>
</feature>
<dbReference type="PROSITE" id="PS51257">
    <property type="entry name" value="PROKAR_LIPOPROTEIN"/>
    <property type="match status" value="1"/>
</dbReference>
<evidence type="ECO:0000313" key="3">
    <source>
        <dbReference type="EMBL" id="MDQ0115040.1"/>
    </source>
</evidence>
<dbReference type="InterPro" id="IPR011042">
    <property type="entry name" value="6-blade_b-propeller_TolB-like"/>
</dbReference>
<dbReference type="Gene3D" id="2.120.10.30">
    <property type="entry name" value="TolB, C-terminal domain"/>
    <property type="match status" value="1"/>
</dbReference>
<dbReference type="PANTHER" id="PTHR19328:SF13">
    <property type="entry name" value="HIPL1 PROTEIN"/>
    <property type="match status" value="1"/>
</dbReference>
<keyword evidence="4" id="KW-1185">Reference proteome</keyword>
<evidence type="ECO:0000256" key="1">
    <source>
        <dbReference type="SAM" id="SignalP"/>
    </source>
</evidence>
<feature type="domain" description="Glucose/Sorbosone dehydrogenase" evidence="2">
    <location>
        <begin position="71"/>
        <end position="367"/>
    </location>
</feature>
<dbReference type="RefSeq" id="WP_307206413.1">
    <property type="nucleotide sequence ID" value="NZ_JAUSSU010000009.1"/>
</dbReference>
<proteinExistence type="predicted"/>
<evidence type="ECO:0000313" key="4">
    <source>
        <dbReference type="Proteomes" id="UP001229346"/>
    </source>
</evidence>
<gene>
    <name evidence="3" type="ORF">J2T15_004497</name>
</gene>
<dbReference type="Proteomes" id="UP001229346">
    <property type="component" value="Unassembled WGS sequence"/>
</dbReference>
<organism evidence="3 4">
    <name type="scientific">Paenibacillus harenae</name>
    <dbReference type="NCBI Taxonomy" id="306543"/>
    <lineage>
        <taxon>Bacteria</taxon>
        <taxon>Bacillati</taxon>
        <taxon>Bacillota</taxon>
        <taxon>Bacilli</taxon>
        <taxon>Bacillales</taxon>
        <taxon>Paenibacillaceae</taxon>
        <taxon>Paenibacillus</taxon>
    </lineage>
</organism>
<evidence type="ECO:0000259" key="2">
    <source>
        <dbReference type="Pfam" id="PF07995"/>
    </source>
</evidence>
<sequence length="384" mass="41173">MNQARMTRLAAVVVVCTFILAACDNNRTENAGSATVAPTTVATIGGEPTSGADPTAAPESNESYSVLAEKLQIPWVIEFDGDTVYISEREGAIVKLEGGALERQSVQLSKSVRHRGEGGFLGLLLAPDFSTTGLAYAYHTYEENGALLNRIVLIKQVAGKWTEVRALLEGIPGAANHDGGRMAIGPDGMLYVTTGDAQQPELAQDRSSLAGKILRLTLDGKVPADNPFANSYVYSYGHRNPQGLAWDDKGVLFNTEHGPSGDPGGHDEINRIEAGGNYGWPTVYGDDNRSGMIAPLYHTGEEAIAPSGAAMDERNRLLIATLRGEALYRYDTVAGKMEKVFTGVGRLRDVKVHDGQIYVITNNTDGRGIPTDADDRLLILNNVN</sequence>
<feature type="chain" id="PRO_5045802642" evidence="1">
    <location>
        <begin position="22"/>
        <end position="384"/>
    </location>
</feature>
<accession>A0ABT9U5W8</accession>
<keyword evidence="1" id="KW-0732">Signal</keyword>
<dbReference type="Pfam" id="PF07995">
    <property type="entry name" value="GSDH"/>
    <property type="match status" value="1"/>
</dbReference>
<comment type="caution">
    <text evidence="3">The sequence shown here is derived from an EMBL/GenBank/DDBJ whole genome shotgun (WGS) entry which is preliminary data.</text>
</comment>
<dbReference type="InterPro" id="IPR011041">
    <property type="entry name" value="Quinoprot_gluc/sorb_DH_b-prop"/>
</dbReference>